<dbReference type="SUPFAM" id="SSF53383">
    <property type="entry name" value="PLP-dependent transferases"/>
    <property type="match status" value="1"/>
</dbReference>
<dbReference type="RefSeq" id="WP_074752252.1">
    <property type="nucleotide sequence ID" value="NZ_FNCO01000004.1"/>
</dbReference>
<dbReference type="InterPro" id="IPR015424">
    <property type="entry name" value="PyrdxlP-dep_Trfase"/>
</dbReference>
<proteinExistence type="predicted"/>
<dbReference type="AlphaFoldDB" id="A0A1G7YUZ7"/>
<name>A0A1G7YUZ7_9PSED</name>
<comment type="cofactor">
    <cofactor evidence="1">
        <name>pyridoxal 5'-phosphate</name>
        <dbReference type="ChEBI" id="CHEBI:597326"/>
    </cofactor>
</comment>
<dbReference type="InterPro" id="IPR050103">
    <property type="entry name" value="Class-III_PLP-dep_AT"/>
</dbReference>
<evidence type="ECO:0000313" key="6">
    <source>
        <dbReference type="Proteomes" id="UP000182894"/>
    </source>
</evidence>
<dbReference type="GO" id="GO:0042802">
    <property type="term" value="F:identical protein binding"/>
    <property type="evidence" value="ECO:0007669"/>
    <property type="project" value="TreeGrafter"/>
</dbReference>
<dbReference type="PANTHER" id="PTHR11986">
    <property type="entry name" value="AMINOTRANSFERASE CLASS III"/>
    <property type="match status" value="1"/>
</dbReference>
<dbReference type="STRING" id="89065.SAMN05216605_10480"/>
<dbReference type="Pfam" id="PF00202">
    <property type="entry name" value="Aminotran_3"/>
    <property type="match status" value="1"/>
</dbReference>
<evidence type="ECO:0000256" key="1">
    <source>
        <dbReference type="ARBA" id="ARBA00001933"/>
    </source>
</evidence>
<dbReference type="Gene3D" id="3.40.640.10">
    <property type="entry name" value="Type I PLP-dependent aspartate aminotransferase-like (Major domain)"/>
    <property type="match status" value="1"/>
</dbReference>
<organism evidence="5 6">
    <name type="scientific">Pseudomonas abietaniphila</name>
    <dbReference type="NCBI Taxonomy" id="89065"/>
    <lineage>
        <taxon>Bacteria</taxon>
        <taxon>Pseudomonadati</taxon>
        <taxon>Pseudomonadota</taxon>
        <taxon>Gammaproteobacteria</taxon>
        <taxon>Pseudomonadales</taxon>
        <taxon>Pseudomonadaceae</taxon>
        <taxon>Pseudomonas</taxon>
    </lineage>
</organism>
<dbReference type="GO" id="GO:0030170">
    <property type="term" value="F:pyridoxal phosphate binding"/>
    <property type="evidence" value="ECO:0007669"/>
    <property type="project" value="InterPro"/>
</dbReference>
<gene>
    <name evidence="5" type="ORF">SAMN05216605_10480</name>
</gene>
<keyword evidence="6" id="KW-1185">Reference proteome</keyword>
<evidence type="ECO:0000313" key="5">
    <source>
        <dbReference type="EMBL" id="SDH00343.1"/>
    </source>
</evidence>
<dbReference type="InterPro" id="IPR005814">
    <property type="entry name" value="Aminotrans_3"/>
</dbReference>
<keyword evidence="2 5" id="KW-0032">Aminotransferase</keyword>
<dbReference type="OrthoDB" id="9801052at2"/>
<evidence type="ECO:0000256" key="3">
    <source>
        <dbReference type="ARBA" id="ARBA00022679"/>
    </source>
</evidence>
<dbReference type="Proteomes" id="UP000182894">
    <property type="component" value="Unassembled WGS sequence"/>
</dbReference>
<evidence type="ECO:0000256" key="2">
    <source>
        <dbReference type="ARBA" id="ARBA00022576"/>
    </source>
</evidence>
<sequence length="233" mass="24717">MNLFKLLRRTDANRAVPVDSPALLSPLQRLRQRTGSDQAGLFADEEGAFGGAMTLARKWGEHHRRGQCGVVVASGGRFDPLIASMATGFSRVPFNDLAAMAAAVDSTTVAVVLEPIQGESVITPASQAYVHGVAKLCRELNILLIFNEARGTVGQQGGLLCEDFYGVRADIVVLGDHSNRSPRSAALLARGAACTAVVDELPGWVEEPSSIQSARPRPPAKPQRHAVPSALMA</sequence>
<keyword evidence="3 5" id="KW-0808">Transferase</keyword>
<dbReference type="PANTHER" id="PTHR11986:SF79">
    <property type="entry name" value="ACETYLORNITHINE AMINOTRANSFERASE, MITOCHONDRIAL"/>
    <property type="match status" value="1"/>
</dbReference>
<reference evidence="6" key="1">
    <citation type="submission" date="2016-10" db="EMBL/GenBank/DDBJ databases">
        <authorList>
            <person name="Varghese N."/>
            <person name="Submissions S."/>
        </authorList>
    </citation>
    <scope>NUCLEOTIDE SEQUENCE [LARGE SCALE GENOMIC DNA]</scope>
    <source>
        <strain evidence="6">ATCC 700689</strain>
    </source>
</reference>
<evidence type="ECO:0000256" key="4">
    <source>
        <dbReference type="SAM" id="MobiDB-lite"/>
    </source>
</evidence>
<feature type="region of interest" description="Disordered" evidence="4">
    <location>
        <begin position="208"/>
        <end position="233"/>
    </location>
</feature>
<dbReference type="InterPro" id="IPR015421">
    <property type="entry name" value="PyrdxlP-dep_Trfase_major"/>
</dbReference>
<dbReference type="GO" id="GO:0008483">
    <property type="term" value="F:transaminase activity"/>
    <property type="evidence" value="ECO:0007669"/>
    <property type="project" value="UniProtKB-KW"/>
</dbReference>
<protein>
    <submittedName>
        <fullName evidence="5">Acetylornithine/N-succinyldiaminopimelate aminotransferase</fullName>
    </submittedName>
</protein>
<dbReference type="EMBL" id="FNCO01000004">
    <property type="protein sequence ID" value="SDH00343.1"/>
    <property type="molecule type" value="Genomic_DNA"/>
</dbReference>
<accession>A0A1G7YUZ7</accession>